<accession>A0AAT9LE06</accession>
<gene>
    <name evidence="1" type="ORF">IMF26_06280</name>
</gene>
<dbReference type="KEGG" id="fcz:IMF26_06280"/>
<organism evidence="1">
    <name type="scientific">Candidatus Fermentithermobacillus carboniphilus</name>
    <dbReference type="NCBI Taxonomy" id="3085328"/>
    <lineage>
        <taxon>Bacteria</taxon>
        <taxon>Bacillati</taxon>
        <taxon>Bacillota</taxon>
        <taxon>Candidatus Fermentithermobacillia</taxon>
        <taxon>Candidatus Fermentithermobacillales</taxon>
        <taxon>Candidatus Fermentithermobacillaceae</taxon>
        <taxon>Candidatus Fermentithermobacillus</taxon>
    </lineage>
</organism>
<dbReference type="AlphaFoldDB" id="A0AAT9LE06"/>
<evidence type="ECO:0000313" key="1">
    <source>
        <dbReference type="EMBL" id="QUL99611.1"/>
    </source>
</evidence>
<dbReference type="PANTHER" id="PTHR39189:SF1">
    <property type="entry name" value="UPF0173 METAL-DEPENDENT HYDROLASE YTKL"/>
    <property type="match status" value="1"/>
</dbReference>
<dbReference type="SUPFAM" id="SSF56281">
    <property type="entry name" value="Metallo-hydrolase/oxidoreductase"/>
    <property type="match status" value="1"/>
</dbReference>
<reference evidence="1" key="1">
    <citation type="submission" date="2020-10" db="EMBL/GenBank/DDBJ databases">
        <authorList>
            <person name="Kadnikov V."/>
            <person name="Beletsky A.V."/>
            <person name="Mardanov A.V."/>
            <person name="Karnachuk O.V."/>
            <person name="Ravin N.V."/>
        </authorList>
    </citation>
    <scope>NUCLEOTIDE SEQUENCE</scope>
    <source>
        <strain evidence="1">Bu02</strain>
    </source>
</reference>
<dbReference type="Gene3D" id="3.60.15.10">
    <property type="entry name" value="Ribonuclease Z/Hydroxyacylglutathione hydrolase-like"/>
    <property type="match status" value="1"/>
</dbReference>
<name>A0AAT9LE06_9FIRM</name>
<protein>
    <submittedName>
        <fullName evidence="1">MBL fold metallo-hydrolase</fullName>
    </submittedName>
</protein>
<dbReference type="Pfam" id="PF13483">
    <property type="entry name" value="Lactamase_B_3"/>
    <property type="match status" value="1"/>
</dbReference>
<dbReference type="InterPro" id="IPR036866">
    <property type="entry name" value="RibonucZ/Hydroxyglut_hydro"/>
</dbReference>
<reference evidence="1" key="2">
    <citation type="journal article" date="2023" name="Biology">
        <title>Prokaryotic Life Associated with Coal-Fire Gas Vents Revealed by Metagenomics.</title>
        <authorList>
            <person name="Kadnikov V.V."/>
            <person name="Mardanov A.V."/>
            <person name="Beletsky A.V."/>
            <person name="Karnachuk O.V."/>
            <person name="Ravin N.V."/>
        </authorList>
    </citation>
    <scope>NUCLEOTIDE SEQUENCE</scope>
    <source>
        <strain evidence="1">Bu02</strain>
    </source>
</reference>
<dbReference type="EMBL" id="CP062796">
    <property type="protein sequence ID" value="QUL99611.1"/>
    <property type="molecule type" value="Genomic_DNA"/>
</dbReference>
<sequence length="220" mass="24300">MVRYLGHASFLLVSPGNVRIVTDPFGPDVPYPEISISCDVATVSHEHHDHNYVSALKGNVEVLRGLDPTTKKAIRFEKKVGDVTFRTVPSYHDAEGGRKRGENAIFVMEFDGLKVVHLGDLGHSLSDEHIAEIGPVDVVMVPVGGYYTIDAGTAKEVVRSLKPRVVVPMHYKTRYTSSWPIAAVDEFIRGEPNVKRVGGVEVNLKKGILPEKTEVWVFDV</sequence>
<proteinExistence type="predicted"/>
<dbReference type="PANTHER" id="PTHR39189">
    <property type="entry name" value="UPF0173 METAL-DEPENDENT HYDROLASE YTKL"/>
    <property type="match status" value="1"/>
</dbReference>